<evidence type="ECO:0000256" key="1">
    <source>
        <dbReference type="SAM" id="Phobius"/>
    </source>
</evidence>
<feature type="transmembrane region" description="Helical" evidence="1">
    <location>
        <begin position="64"/>
        <end position="84"/>
    </location>
</feature>
<dbReference type="AlphaFoldDB" id="A0A8H9L0N7"/>
<organism evidence="2 4">
    <name type="scientific">Curtobacterium luteum</name>
    <dbReference type="NCBI Taxonomy" id="33881"/>
    <lineage>
        <taxon>Bacteria</taxon>
        <taxon>Bacillati</taxon>
        <taxon>Actinomycetota</taxon>
        <taxon>Actinomycetes</taxon>
        <taxon>Micrococcales</taxon>
        <taxon>Microbacteriaceae</taxon>
        <taxon>Curtobacterium</taxon>
    </lineage>
</organism>
<dbReference type="EMBL" id="JAFBCG010000001">
    <property type="protein sequence ID" value="MBM7802938.1"/>
    <property type="molecule type" value="Genomic_DNA"/>
</dbReference>
<sequence length="150" mass="16384">MTTAVTEPPAQESLFTKDARKLVWITLLCLFLQVPGQTWSADPQLPGSIDTHQLGFVQIEARPWIGWALVTTGFAVAGFVVGVARRGAARWDQDRVLALGLAGVVGVTALVWVLFIVQWQWVFWAVAHGDLHPFTIGDISSSVHRLEGAP</sequence>
<evidence type="ECO:0000313" key="5">
    <source>
        <dbReference type="Proteomes" id="UP000746584"/>
    </source>
</evidence>
<dbReference type="RefSeq" id="WP_175327635.1">
    <property type="nucleotide sequence ID" value="NZ_BMOI01000007.1"/>
</dbReference>
<reference evidence="2" key="2">
    <citation type="submission" date="2020-09" db="EMBL/GenBank/DDBJ databases">
        <authorList>
            <person name="Sun Q."/>
            <person name="Ohkuma M."/>
        </authorList>
    </citation>
    <scope>NUCLEOTIDE SEQUENCE</scope>
    <source>
        <strain evidence="2">JCM 1480</strain>
    </source>
</reference>
<keyword evidence="1" id="KW-0812">Transmembrane</keyword>
<keyword evidence="1" id="KW-0472">Membrane</keyword>
<reference evidence="3 5" key="3">
    <citation type="submission" date="2021-01" db="EMBL/GenBank/DDBJ databases">
        <title>Sequencing the genomes of 1000 actinobacteria strains.</title>
        <authorList>
            <person name="Klenk H.-P."/>
        </authorList>
    </citation>
    <scope>NUCLEOTIDE SEQUENCE [LARGE SCALE GENOMIC DNA]</scope>
    <source>
        <strain evidence="3 5">DSM 20542</strain>
    </source>
</reference>
<evidence type="ECO:0000313" key="2">
    <source>
        <dbReference type="EMBL" id="GGL01345.1"/>
    </source>
</evidence>
<proteinExistence type="predicted"/>
<name>A0A8H9L0N7_9MICO</name>
<gene>
    <name evidence="2" type="ORF">GCM10009769_19380</name>
    <name evidence="3" type="ORF">JOE58_002189</name>
</gene>
<protein>
    <submittedName>
        <fullName evidence="2">Uncharacterized protein</fullName>
    </submittedName>
</protein>
<dbReference type="Proteomes" id="UP000648535">
    <property type="component" value="Unassembled WGS sequence"/>
</dbReference>
<comment type="caution">
    <text evidence="2">The sequence shown here is derived from an EMBL/GenBank/DDBJ whole genome shotgun (WGS) entry which is preliminary data.</text>
</comment>
<dbReference type="Proteomes" id="UP000746584">
    <property type="component" value="Unassembled WGS sequence"/>
</dbReference>
<feature type="transmembrane region" description="Helical" evidence="1">
    <location>
        <begin position="96"/>
        <end position="121"/>
    </location>
</feature>
<reference evidence="2" key="1">
    <citation type="journal article" date="2014" name="Int. J. Syst. Evol. Microbiol.">
        <title>Complete genome sequence of Corynebacterium casei LMG S-19264T (=DSM 44701T), isolated from a smear-ripened cheese.</title>
        <authorList>
            <consortium name="US DOE Joint Genome Institute (JGI-PGF)"/>
            <person name="Walter F."/>
            <person name="Albersmeier A."/>
            <person name="Kalinowski J."/>
            <person name="Ruckert C."/>
        </authorList>
    </citation>
    <scope>NUCLEOTIDE SEQUENCE</scope>
    <source>
        <strain evidence="2">JCM 1480</strain>
    </source>
</reference>
<dbReference type="EMBL" id="BMOI01000007">
    <property type="protein sequence ID" value="GGL01345.1"/>
    <property type="molecule type" value="Genomic_DNA"/>
</dbReference>
<evidence type="ECO:0000313" key="4">
    <source>
        <dbReference type="Proteomes" id="UP000648535"/>
    </source>
</evidence>
<accession>A0A8H9L0N7</accession>
<keyword evidence="5" id="KW-1185">Reference proteome</keyword>
<keyword evidence="1" id="KW-1133">Transmembrane helix</keyword>
<evidence type="ECO:0000313" key="3">
    <source>
        <dbReference type="EMBL" id="MBM7802938.1"/>
    </source>
</evidence>